<evidence type="ECO:0000313" key="3">
    <source>
        <dbReference type="WBParaSite" id="PEQ_0000695001-mRNA-1"/>
    </source>
</evidence>
<dbReference type="Gene3D" id="2.60.120.260">
    <property type="entry name" value="Galactose-binding domain-like"/>
    <property type="match status" value="1"/>
</dbReference>
<dbReference type="Proteomes" id="UP000887564">
    <property type="component" value="Unplaced"/>
</dbReference>
<evidence type="ECO:0000313" key="2">
    <source>
        <dbReference type="Proteomes" id="UP000887564"/>
    </source>
</evidence>
<reference evidence="3" key="1">
    <citation type="submission" date="2022-11" db="UniProtKB">
        <authorList>
            <consortium name="WormBaseParasite"/>
        </authorList>
    </citation>
    <scope>IDENTIFICATION</scope>
</reference>
<feature type="domain" description="DNA-repair protein Xrcc1 N-terminal" evidence="1">
    <location>
        <begin position="13"/>
        <end position="55"/>
    </location>
</feature>
<dbReference type="AlphaFoldDB" id="A0A914RY47"/>
<dbReference type="GO" id="GO:0000012">
    <property type="term" value="P:single strand break repair"/>
    <property type="evidence" value="ECO:0007669"/>
    <property type="project" value="InterPro"/>
</dbReference>
<dbReference type="InterPro" id="IPR002706">
    <property type="entry name" value="Xrcc1_N"/>
</dbReference>
<name>A0A914RY47_PAREQ</name>
<organism evidence="2 3">
    <name type="scientific">Parascaris equorum</name>
    <name type="common">Equine roundworm</name>
    <dbReference type="NCBI Taxonomy" id="6256"/>
    <lineage>
        <taxon>Eukaryota</taxon>
        <taxon>Metazoa</taxon>
        <taxon>Ecdysozoa</taxon>
        <taxon>Nematoda</taxon>
        <taxon>Chromadorea</taxon>
        <taxon>Rhabditida</taxon>
        <taxon>Spirurina</taxon>
        <taxon>Ascaridomorpha</taxon>
        <taxon>Ascaridoidea</taxon>
        <taxon>Ascarididae</taxon>
        <taxon>Parascaris</taxon>
    </lineage>
</organism>
<dbReference type="Pfam" id="PF01834">
    <property type="entry name" value="XRCC1_N"/>
    <property type="match status" value="1"/>
</dbReference>
<keyword evidence="2" id="KW-1185">Reference proteome</keyword>
<protein>
    <submittedName>
        <fullName evidence="3">DNA-repair protein Xrcc1 N-terminal domain-containing protein</fullName>
    </submittedName>
</protein>
<dbReference type="GO" id="GO:0005634">
    <property type="term" value="C:nucleus"/>
    <property type="evidence" value="ECO:0007669"/>
    <property type="project" value="InterPro"/>
</dbReference>
<dbReference type="GO" id="GO:0003684">
    <property type="term" value="F:damaged DNA binding"/>
    <property type="evidence" value="ECO:0007669"/>
    <property type="project" value="InterPro"/>
</dbReference>
<accession>A0A914RY47</accession>
<evidence type="ECO:0000259" key="1">
    <source>
        <dbReference type="Pfam" id="PF01834"/>
    </source>
</evidence>
<dbReference type="WBParaSite" id="PEQ_0000695001-mRNA-1">
    <property type="protein sequence ID" value="PEQ_0000695001-mRNA-1"/>
    <property type="gene ID" value="PEQ_0000695001"/>
</dbReference>
<sequence>MIMLRSVKKNSAMPLAKFKFIVSSSESEQGYEAENLLVNGRARTKWKGKAGELCYQLFVLCWLCY</sequence>
<proteinExistence type="predicted"/>